<comment type="caution">
    <text evidence="2">The sequence shown here is derived from an EMBL/GenBank/DDBJ whole genome shotgun (WGS) entry which is preliminary data.</text>
</comment>
<dbReference type="SUPFAM" id="SSF89796">
    <property type="entry name" value="CoA-transferase family III (CaiB/BaiF)"/>
    <property type="match status" value="1"/>
</dbReference>
<dbReference type="InterPro" id="IPR023606">
    <property type="entry name" value="CoA-Trfase_III_dom_1_sf"/>
</dbReference>
<dbReference type="InterPro" id="IPR003673">
    <property type="entry name" value="CoA-Trfase_fam_III"/>
</dbReference>
<evidence type="ECO:0000256" key="1">
    <source>
        <dbReference type="ARBA" id="ARBA00022679"/>
    </source>
</evidence>
<protein>
    <submittedName>
        <fullName evidence="2">CaiB/BaiF CoA transferase family protein</fullName>
    </submittedName>
</protein>
<dbReference type="Gene3D" id="3.30.1540.10">
    <property type="entry name" value="formyl-coa transferase, domain 3"/>
    <property type="match status" value="1"/>
</dbReference>
<accession>A0ABV7Z5W1</accession>
<name>A0ABV7Z5W1_9DEIO</name>
<gene>
    <name evidence="2" type="ORF">ACFOSB_08150</name>
</gene>
<organism evidence="2 3">
    <name type="scientific">Deinococcus rufus</name>
    <dbReference type="NCBI Taxonomy" id="2136097"/>
    <lineage>
        <taxon>Bacteria</taxon>
        <taxon>Thermotogati</taxon>
        <taxon>Deinococcota</taxon>
        <taxon>Deinococci</taxon>
        <taxon>Deinococcales</taxon>
        <taxon>Deinococcaceae</taxon>
        <taxon>Deinococcus</taxon>
    </lineage>
</organism>
<keyword evidence="1 2" id="KW-0808">Transferase</keyword>
<dbReference type="InterPro" id="IPR050483">
    <property type="entry name" value="CoA-transferase_III_domain"/>
</dbReference>
<dbReference type="PANTHER" id="PTHR48207">
    <property type="entry name" value="SUCCINATE--HYDROXYMETHYLGLUTARATE COA-TRANSFERASE"/>
    <property type="match status" value="1"/>
</dbReference>
<dbReference type="RefSeq" id="WP_322473936.1">
    <property type="nucleotide sequence ID" value="NZ_JBHRZG010000008.1"/>
</dbReference>
<proteinExistence type="predicted"/>
<dbReference type="PANTHER" id="PTHR48207:SF3">
    <property type="entry name" value="SUCCINATE--HYDROXYMETHYLGLUTARATE COA-TRANSFERASE"/>
    <property type="match status" value="1"/>
</dbReference>
<dbReference type="InterPro" id="IPR044855">
    <property type="entry name" value="CoA-Trfase_III_dom3_sf"/>
</dbReference>
<dbReference type="Proteomes" id="UP001595803">
    <property type="component" value="Unassembled WGS sequence"/>
</dbReference>
<evidence type="ECO:0000313" key="2">
    <source>
        <dbReference type="EMBL" id="MFC3832827.1"/>
    </source>
</evidence>
<keyword evidence="3" id="KW-1185">Reference proteome</keyword>
<dbReference type="Pfam" id="PF02515">
    <property type="entry name" value="CoA_transf_3"/>
    <property type="match status" value="1"/>
</dbReference>
<dbReference type="Gene3D" id="3.40.50.10540">
    <property type="entry name" value="Crotonobetainyl-coa:carnitine coa-transferase, domain 1"/>
    <property type="match status" value="1"/>
</dbReference>
<reference evidence="3" key="1">
    <citation type="journal article" date="2019" name="Int. J. Syst. Evol. Microbiol.">
        <title>The Global Catalogue of Microorganisms (GCM) 10K type strain sequencing project: providing services to taxonomists for standard genome sequencing and annotation.</title>
        <authorList>
            <consortium name="The Broad Institute Genomics Platform"/>
            <consortium name="The Broad Institute Genome Sequencing Center for Infectious Disease"/>
            <person name="Wu L."/>
            <person name="Ma J."/>
        </authorList>
    </citation>
    <scope>NUCLEOTIDE SEQUENCE [LARGE SCALE GENOMIC DNA]</scope>
    <source>
        <strain evidence="3">CCTCC AB 2017081</strain>
    </source>
</reference>
<dbReference type="EMBL" id="JBHRZG010000008">
    <property type="protein sequence ID" value="MFC3832827.1"/>
    <property type="molecule type" value="Genomic_DNA"/>
</dbReference>
<evidence type="ECO:0000313" key="3">
    <source>
        <dbReference type="Proteomes" id="UP001595803"/>
    </source>
</evidence>
<sequence length="389" mass="41009">MTDLSLPLSGVRVADFSRVLTGPFATMLLGDLGADVIKIEPPGGDDTRGWGPPFQVGEGGRESSYFLSVNRNKRSVLLDLKTPEGLDAARKIVAGSDLLVENFRPGTLERLGLGWDDLHAAFPRLIYATITGFGLSGPYRDRAGYDVVAQGMGGMMSYNGDLGGRPLRVGVAVADVFSGALVTQAVLAALYQREKTGVGVRVDVNLLESVIALGSSQVGRYLATGEVPVPVGNDHRSIVPYGTVQCGDGFVNIAVGNDALWRRFCAALALTELGADARFATNEGRVTHRAELDVLMLGGLAAYTRQEVMDRLDVAGVPCGPVNDLAEVFADPHVQARGVAVTVPHPTLGETTVTSPPWRFGGEALPVRRAPPTAGQHTAEVLAELTAGP</sequence>
<dbReference type="GO" id="GO:0016740">
    <property type="term" value="F:transferase activity"/>
    <property type="evidence" value="ECO:0007669"/>
    <property type="project" value="UniProtKB-KW"/>
</dbReference>